<gene>
    <name evidence="2" type="ORF">BIFLH664_00562</name>
    <name evidence="1" type="ORF">BIFLH665_02268</name>
</gene>
<name>A0A8U0L8H7_BIFLI</name>
<protein>
    <recommendedName>
        <fullName evidence="5">DUF1579 domain-containing protein</fullName>
    </recommendedName>
</protein>
<dbReference type="EMBL" id="CABWKE010000033">
    <property type="protein sequence ID" value="VWQ29154.1"/>
    <property type="molecule type" value="Genomic_DNA"/>
</dbReference>
<sequence length="149" mass="16297">MTYITNLYPDPSCYKQLGSWQASGGVNVEHLPDGRYRYTHTGDDWSLSDWDSWKALMRLGRVVVVVYTATSGLSVAVESGMTLVSGTTPSGAAWTAAKIDSDGSRSIYCRGSGSLTLEAMAVYEGDEWPTVQQLLPRFPWFTGSSMPLN</sequence>
<dbReference type="EMBL" id="CABWKI010000002">
    <property type="protein sequence ID" value="VWQ33793.1"/>
    <property type="molecule type" value="Genomic_DNA"/>
</dbReference>
<dbReference type="RefSeq" id="WP_174773653.1">
    <property type="nucleotide sequence ID" value="NZ_CABWKE010000033.1"/>
</dbReference>
<evidence type="ECO:0008006" key="5">
    <source>
        <dbReference type="Google" id="ProtNLM"/>
    </source>
</evidence>
<evidence type="ECO:0000313" key="4">
    <source>
        <dbReference type="Proteomes" id="UP000494270"/>
    </source>
</evidence>
<comment type="caution">
    <text evidence="1">The sequence shown here is derived from an EMBL/GenBank/DDBJ whole genome shotgun (WGS) entry which is preliminary data.</text>
</comment>
<organism evidence="1 4">
    <name type="scientific">Bifidobacterium longum subsp. infantis</name>
    <dbReference type="NCBI Taxonomy" id="1682"/>
    <lineage>
        <taxon>Bacteria</taxon>
        <taxon>Bacillati</taxon>
        <taxon>Actinomycetota</taxon>
        <taxon>Actinomycetes</taxon>
        <taxon>Bifidobacteriales</taxon>
        <taxon>Bifidobacteriaceae</taxon>
        <taxon>Bifidobacterium</taxon>
    </lineage>
</organism>
<dbReference type="AlphaFoldDB" id="A0A8U0L8H7"/>
<dbReference type="Proteomes" id="UP000494270">
    <property type="component" value="Unassembled WGS sequence"/>
</dbReference>
<proteinExistence type="predicted"/>
<evidence type="ECO:0000313" key="1">
    <source>
        <dbReference type="EMBL" id="VWQ29154.1"/>
    </source>
</evidence>
<evidence type="ECO:0000313" key="2">
    <source>
        <dbReference type="EMBL" id="VWQ33793.1"/>
    </source>
</evidence>
<reference evidence="3 4" key="1">
    <citation type="submission" date="2019-10" db="EMBL/GenBank/DDBJ databases">
        <authorList>
            <consortium name="Melissa Lawson"/>
            <person name="O'neill I."/>
        </authorList>
    </citation>
    <scope>NUCLEOTIDE SEQUENCE [LARGE SCALE GENOMIC DNA]</scope>
    <source>
        <strain evidence="2">LH_664</strain>
        <strain evidence="1">LH_665</strain>
    </source>
</reference>
<evidence type="ECO:0000313" key="3">
    <source>
        <dbReference type="Proteomes" id="UP000494179"/>
    </source>
</evidence>
<accession>A0A8U0L8H7</accession>
<dbReference type="Proteomes" id="UP000494179">
    <property type="component" value="Unassembled WGS sequence"/>
</dbReference>